<dbReference type="PANTHER" id="PTHR46579:SF1">
    <property type="entry name" value="F5_8 TYPE C DOMAIN-CONTAINING PROTEIN"/>
    <property type="match status" value="1"/>
</dbReference>
<name>A7SMB7_NEMVE</name>
<protein>
    <submittedName>
        <fullName evidence="1">Uncharacterized protein</fullName>
    </submittedName>
</protein>
<evidence type="ECO:0000313" key="1">
    <source>
        <dbReference type="EMBL" id="EDO35139.1"/>
    </source>
</evidence>
<dbReference type="eggNOG" id="ENOG502SQPN">
    <property type="taxonomic scope" value="Eukaryota"/>
</dbReference>
<evidence type="ECO:0000313" key="2">
    <source>
        <dbReference type="Proteomes" id="UP000001593"/>
    </source>
</evidence>
<dbReference type="AlphaFoldDB" id="A7SMB7"/>
<dbReference type="EMBL" id="DS469707">
    <property type="protein sequence ID" value="EDO35139.1"/>
    <property type="molecule type" value="Genomic_DNA"/>
</dbReference>
<reference evidence="1 2" key="1">
    <citation type="journal article" date="2007" name="Science">
        <title>Sea anemone genome reveals ancestral eumetazoan gene repertoire and genomic organization.</title>
        <authorList>
            <person name="Putnam N.H."/>
            <person name="Srivastava M."/>
            <person name="Hellsten U."/>
            <person name="Dirks B."/>
            <person name="Chapman J."/>
            <person name="Salamov A."/>
            <person name="Terry A."/>
            <person name="Shapiro H."/>
            <person name="Lindquist E."/>
            <person name="Kapitonov V.V."/>
            <person name="Jurka J."/>
            <person name="Genikhovich G."/>
            <person name="Grigoriev I.V."/>
            <person name="Lucas S.M."/>
            <person name="Steele R.E."/>
            <person name="Finnerty J.R."/>
            <person name="Technau U."/>
            <person name="Martindale M.Q."/>
            <person name="Rokhsar D.S."/>
        </authorList>
    </citation>
    <scope>NUCLEOTIDE SEQUENCE [LARGE SCALE GENOMIC DNA]</scope>
    <source>
        <strain evidence="2">CH2 X CH6</strain>
    </source>
</reference>
<dbReference type="HOGENOM" id="CLU_763554_0_0_1"/>
<sequence length="363" mass="41580">MDLPQIFAIHLHTVKFVSNENEVRVHEHEVRVKLLGACILQMIVDTIQEGPLKVNISGAPEEPVPKEFGKKMVYKGTGNKRRIVELEQLATPDGYQFTLSEETYINLQGALAAYIADTPASHEAAGFKEGVGLSFKKCRHCHATFEEVQSNFLEENFHARSLQEHLHYLDSIKECEDSLLQHLSMVYGVNRASILLDFPYFDVCEQMPQDVMHVLFEGVIPYTVKLVLHHFIRIEKQLTIQQLNRKLIGFNYAYFNKKYQPNPFSQQDFYIDGDYIQLITTIYSRSWAEVDNIKYVSKECVLFTGSDDNGNPVFSKLDSIVVVNDPDHIFFQCQPMDTVGFDDEMGAYKLQVPKMASGLEMYT</sequence>
<keyword evidence="2" id="KW-1185">Reference proteome</keyword>
<dbReference type="InParanoid" id="A7SMB7"/>
<dbReference type="PhylomeDB" id="A7SMB7"/>
<gene>
    <name evidence="1" type="ORF">NEMVEDRAFT_v1g214477</name>
</gene>
<dbReference type="Proteomes" id="UP000001593">
    <property type="component" value="Unassembled WGS sequence"/>
</dbReference>
<accession>A7SMB7</accession>
<proteinExistence type="predicted"/>
<organism evidence="1 2">
    <name type="scientific">Nematostella vectensis</name>
    <name type="common">Starlet sea anemone</name>
    <dbReference type="NCBI Taxonomy" id="45351"/>
    <lineage>
        <taxon>Eukaryota</taxon>
        <taxon>Metazoa</taxon>
        <taxon>Cnidaria</taxon>
        <taxon>Anthozoa</taxon>
        <taxon>Hexacorallia</taxon>
        <taxon>Actiniaria</taxon>
        <taxon>Edwardsiidae</taxon>
        <taxon>Nematostella</taxon>
    </lineage>
</organism>
<dbReference type="PANTHER" id="PTHR46579">
    <property type="entry name" value="F5/8 TYPE C DOMAIN-CONTAINING PROTEIN-RELATED"/>
    <property type="match status" value="1"/>
</dbReference>